<dbReference type="Proteomes" id="UP000623678">
    <property type="component" value="Unassembled WGS sequence"/>
</dbReference>
<protein>
    <submittedName>
        <fullName evidence="1">Response regulator transcription factor</fullName>
    </submittedName>
</protein>
<dbReference type="RefSeq" id="WP_262395526.1">
    <property type="nucleotide sequence ID" value="NZ_JACRTD010000006.1"/>
</dbReference>
<dbReference type="AlphaFoldDB" id="A0A926EQZ6"/>
<comment type="caution">
    <text evidence="1">The sequence shown here is derived from an EMBL/GenBank/DDBJ whole genome shotgun (WGS) entry which is preliminary data.</text>
</comment>
<gene>
    <name evidence="1" type="ORF">H8705_09465</name>
</gene>
<evidence type="ECO:0000313" key="1">
    <source>
        <dbReference type="EMBL" id="MBC8585812.1"/>
    </source>
</evidence>
<name>A0A926EQZ6_9FIRM</name>
<dbReference type="EMBL" id="JACRTD010000006">
    <property type="protein sequence ID" value="MBC8585812.1"/>
    <property type="molecule type" value="Genomic_DNA"/>
</dbReference>
<sequence length="129" mass="14928">MNDEKIVLDIQSDIHAHTMERMLMQKLDDCQVVISESPDATAEWCKTHRPDVLLMEVKAYSPWMFNERMAIRNKVKRNTENCRVILFVDDDTDGELTEKVRQAKREGLIDAFLFGSVSENYFASVIDSV</sequence>
<accession>A0A926EQZ6</accession>
<evidence type="ECO:0000313" key="2">
    <source>
        <dbReference type="Proteomes" id="UP000623678"/>
    </source>
</evidence>
<proteinExistence type="predicted"/>
<keyword evidence="2" id="KW-1185">Reference proteome</keyword>
<organism evidence="1 2">
    <name type="scientific">Youxingia wuxianensis</name>
    <dbReference type="NCBI Taxonomy" id="2763678"/>
    <lineage>
        <taxon>Bacteria</taxon>
        <taxon>Bacillati</taxon>
        <taxon>Bacillota</taxon>
        <taxon>Clostridia</taxon>
        <taxon>Eubacteriales</taxon>
        <taxon>Oscillospiraceae</taxon>
        <taxon>Youxingia</taxon>
    </lineage>
</organism>
<reference evidence="1" key="1">
    <citation type="submission" date="2020-08" db="EMBL/GenBank/DDBJ databases">
        <title>Genome public.</title>
        <authorList>
            <person name="Liu C."/>
            <person name="Sun Q."/>
        </authorList>
    </citation>
    <scope>NUCLEOTIDE SEQUENCE</scope>
    <source>
        <strain evidence="1">NSJ-64</strain>
    </source>
</reference>